<proteinExistence type="predicted"/>
<protein>
    <submittedName>
        <fullName evidence="2">Uncharacterized protein</fullName>
    </submittedName>
</protein>
<evidence type="ECO:0000313" key="3">
    <source>
        <dbReference type="Proteomes" id="UP001177670"/>
    </source>
</evidence>
<organism evidence="2 3">
    <name type="scientific">Melipona bicolor</name>
    <dbReference type="NCBI Taxonomy" id="60889"/>
    <lineage>
        <taxon>Eukaryota</taxon>
        <taxon>Metazoa</taxon>
        <taxon>Ecdysozoa</taxon>
        <taxon>Arthropoda</taxon>
        <taxon>Hexapoda</taxon>
        <taxon>Insecta</taxon>
        <taxon>Pterygota</taxon>
        <taxon>Neoptera</taxon>
        <taxon>Endopterygota</taxon>
        <taxon>Hymenoptera</taxon>
        <taxon>Apocrita</taxon>
        <taxon>Aculeata</taxon>
        <taxon>Apoidea</taxon>
        <taxon>Anthophila</taxon>
        <taxon>Apidae</taxon>
        <taxon>Melipona</taxon>
    </lineage>
</organism>
<gene>
    <name evidence="2" type="ORF">K0M31_015697</name>
</gene>
<keyword evidence="3" id="KW-1185">Reference proteome</keyword>
<evidence type="ECO:0000256" key="1">
    <source>
        <dbReference type="SAM" id="MobiDB-lite"/>
    </source>
</evidence>
<dbReference type="EMBL" id="JAHYIQ010000048">
    <property type="protein sequence ID" value="KAK1117756.1"/>
    <property type="molecule type" value="Genomic_DNA"/>
</dbReference>
<feature type="region of interest" description="Disordered" evidence="1">
    <location>
        <begin position="1"/>
        <end position="42"/>
    </location>
</feature>
<reference evidence="2" key="1">
    <citation type="submission" date="2021-10" db="EMBL/GenBank/DDBJ databases">
        <title>Melipona bicolor Genome sequencing and assembly.</title>
        <authorList>
            <person name="Araujo N.S."/>
            <person name="Arias M.C."/>
        </authorList>
    </citation>
    <scope>NUCLEOTIDE SEQUENCE</scope>
    <source>
        <strain evidence="2">USP_2M_L1-L4_2017</strain>
        <tissue evidence="2">Whole body</tissue>
    </source>
</reference>
<dbReference type="Proteomes" id="UP001177670">
    <property type="component" value="Unassembled WGS sequence"/>
</dbReference>
<feature type="compositionally biased region" description="Basic and acidic residues" evidence="1">
    <location>
        <begin position="19"/>
        <end position="35"/>
    </location>
</feature>
<name>A0AA40FF03_9HYME</name>
<feature type="region of interest" description="Disordered" evidence="1">
    <location>
        <begin position="62"/>
        <end position="83"/>
    </location>
</feature>
<accession>A0AA40FF03</accession>
<dbReference type="AlphaFoldDB" id="A0AA40FF03"/>
<comment type="caution">
    <text evidence="2">The sequence shown here is derived from an EMBL/GenBank/DDBJ whole genome shotgun (WGS) entry which is preliminary data.</text>
</comment>
<evidence type="ECO:0000313" key="2">
    <source>
        <dbReference type="EMBL" id="KAK1117756.1"/>
    </source>
</evidence>
<sequence>MSAVGGGGYMVDPGRAHTNARERRTERMNEQKGTEQCKSPATMHHWCTRGNVAKGFMDAKQSTNTEVYGERQTREGKNPVLPS</sequence>
<feature type="compositionally biased region" description="Basic and acidic residues" evidence="1">
    <location>
        <begin position="68"/>
        <end position="77"/>
    </location>
</feature>